<keyword evidence="3" id="KW-1185">Reference proteome</keyword>
<feature type="compositionally biased region" description="Low complexity" evidence="1">
    <location>
        <begin position="30"/>
        <end position="42"/>
    </location>
</feature>
<dbReference type="OrthoDB" id="246109at2759"/>
<reference evidence="2 3" key="1">
    <citation type="submission" date="2017-03" db="EMBL/GenBank/DDBJ databases">
        <title>An alternative strategy for trypanosome survival in the mammalian bloodstream revealed through genome and transcriptome analysis of the ubiquitous bovine parasite Trypanosoma (Megatrypanum) theileri.</title>
        <authorList>
            <person name="Kelly S."/>
            <person name="Ivens A."/>
            <person name="Mott A."/>
            <person name="O'Neill E."/>
            <person name="Emms D."/>
            <person name="Macleod O."/>
            <person name="Voorheis P."/>
            <person name="Matthews J."/>
            <person name="Matthews K."/>
            <person name="Carrington M."/>
        </authorList>
    </citation>
    <scope>NUCLEOTIDE SEQUENCE [LARGE SCALE GENOMIC DNA]</scope>
    <source>
        <strain evidence="2">Edinburgh</strain>
    </source>
</reference>
<comment type="caution">
    <text evidence="2">The sequence shown here is derived from an EMBL/GenBank/DDBJ whole genome shotgun (WGS) entry which is preliminary data.</text>
</comment>
<evidence type="ECO:0000313" key="3">
    <source>
        <dbReference type="Proteomes" id="UP000192257"/>
    </source>
</evidence>
<dbReference type="Proteomes" id="UP000192257">
    <property type="component" value="Unassembled WGS sequence"/>
</dbReference>
<evidence type="ECO:0000256" key="1">
    <source>
        <dbReference type="SAM" id="MobiDB-lite"/>
    </source>
</evidence>
<name>A0A1X0NQP2_9TRYP</name>
<gene>
    <name evidence="2" type="ORF">TM35_000262450</name>
</gene>
<organism evidence="2 3">
    <name type="scientific">Trypanosoma theileri</name>
    <dbReference type="NCBI Taxonomy" id="67003"/>
    <lineage>
        <taxon>Eukaryota</taxon>
        <taxon>Discoba</taxon>
        <taxon>Euglenozoa</taxon>
        <taxon>Kinetoplastea</taxon>
        <taxon>Metakinetoplastina</taxon>
        <taxon>Trypanosomatida</taxon>
        <taxon>Trypanosomatidae</taxon>
        <taxon>Trypanosoma</taxon>
    </lineage>
</organism>
<accession>A0A1X0NQP2</accession>
<dbReference type="GeneID" id="39987762"/>
<protein>
    <submittedName>
        <fullName evidence="2">Pterin-4-alpha-carbinolamine dehydratase</fullName>
    </submittedName>
</protein>
<proteinExistence type="predicted"/>
<feature type="region of interest" description="Disordered" evidence="1">
    <location>
        <begin position="30"/>
        <end position="49"/>
    </location>
</feature>
<feature type="non-terminal residue" evidence="2">
    <location>
        <position position="1"/>
    </location>
</feature>
<dbReference type="VEuPathDB" id="TriTrypDB:TM35_000262450"/>
<dbReference type="RefSeq" id="XP_028880859.1">
    <property type="nucleotide sequence ID" value="XM_029027982.1"/>
</dbReference>
<dbReference type="AlphaFoldDB" id="A0A1X0NQP2"/>
<dbReference type="EMBL" id="NBCO01000026">
    <property type="protein sequence ID" value="ORC86793.1"/>
    <property type="molecule type" value="Genomic_DNA"/>
</dbReference>
<evidence type="ECO:0000313" key="2">
    <source>
        <dbReference type="EMBL" id="ORC86793.1"/>
    </source>
</evidence>
<feature type="non-terminal residue" evidence="2">
    <location>
        <position position="141"/>
    </location>
</feature>
<sequence length="141" mass="14950">VIPLFSTEHAVEEPTLLDNTGELPVALHTTTTRTSTSSSTPTGTPPPASGGMYTATRIKYRQAPHRNTSNLEDVATSIIAAAGLPMSMISLADYITEGQPQLPYVCSGSEVNAVGQSYTQIHPPPQGCSWFPPRSSGNNHN</sequence>